<dbReference type="Proteomes" id="UP001310594">
    <property type="component" value="Unassembled WGS sequence"/>
</dbReference>
<comment type="caution">
    <text evidence="1">The sequence shown here is derived from an EMBL/GenBank/DDBJ whole genome shotgun (WGS) entry which is preliminary data.</text>
</comment>
<dbReference type="EMBL" id="JAVRQU010000010">
    <property type="protein sequence ID" value="KAK5697963.1"/>
    <property type="molecule type" value="Genomic_DNA"/>
</dbReference>
<dbReference type="AlphaFoldDB" id="A0AAN7W5Q3"/>
<sequence>MSSAPRRSTRLQAKAVISTRVHGDQAKSANDNTRSHLLDLPRELRDLIFQLAVVPNPAVIERRGHCLDWEVENLALAEACMRDYAALSLVCGQVRAEVLTCFFEEVTFCAWIDPSTTFPFERMTKVMKHVRHFVFCRYIDNSGGDGGDCPVAVLDVLLKAGTLRTHVTARPSSVASPMNMIKAMYLGTGALSPVDEDGQRSAEADVEPTLQVLRSNLGKEKYFTRKDVYVLREGVCSAW</sequence>
<name>A0AAN7W5Q3_9PEZI</name>
<evidence type="ECO:0000313" key="1">
    <source>
        <dbReference type="EMBL" id="KAK5697963.1"/>
    </source>
</evidence>
<evidence type="ECO:0000313" key="2">
    <source>
        <dbReference type="Proteomes" id="UP001310594"/>
    </source>
</evidence>
<accession>A0AAN7W5Q3</accession>
<organism evidence="1 2">
    <name type="scientific">Elasticomyces elasticus</name>
    <dbReference type="NCBI Taxonomy" id="574655"/>
    <lineage>
        <taxon>Eukaryota</taxon>
        <taxon>Fungi</taxon>
        <taxon>Dikarya</taxon>
        <taxon>Ascomycota</taxon>
        <taxon>Pezizomycotina</taxon>
        <taxon>Dothideomycetes</taxon>
        <taxon>Dothideomycetidae</taxon>
        <taxon>Mycosphaerellales</taxon>
        <taxon>Teratosphaeriaceae</taxon>
        <taxon>Elasticomyces</taxon>
    </lineage>
</organism>
<protein>
    <submittedName>
        <fullName evidence="1">Uncharacterized protein</fullName>
    </submittedName>
</protein>
<proteinExistence type="predicted"/>
<reference evidence="1" key="1">
    <citation type="submission" date="2023-08" db="EMBL/GenBank/DDBJ databases">
        <title>Black Yeasts Isolated from many extreme environments.</title>
        <authorList>
            <person name="Coleine C."/>
            <person name="Stajich J.E."/>
            <person name="Selbmann L."/>
        </authorList>
    </citation>
    <scope>NUCLEOTIDE SEQUENCE</scope>
    <source>
        <strain evidence="1">CCFEE 5810</strain>
    </source>
</reference>
<gene>
    <name evidence="1" type="ORF">LTR97_006923</name>
</gene>